<keyword evidence="2" id="KW-0560">Oxidoreductase</keyword>
<protein>
    <submittedName>
        <fullName evidence="5">FAD-dependent oxidoreductase</fullName>
    </submittedName>
</protein>
<evidence type="ECO:0000313" key="6">
    <source>
        <dbReference type="Proteomes" id="UP000475666"/>
    </source>
</evidence>
<dbReference type="Gene3D" id="3.50.50.60">
    <property type="entry name" value="FAD/NAD(P)-binding domain"/>
    <property type="match status" value="2"/>
</dbReference>
<evidence type="ECO:0000256" key="2">
    <source>
        <dbReference type="ARBA" id="ARBA00023002"/>
    </source>
</evidence>
<dbReference type="Proteomes" id="UP000475666">
    <property type="component" value="Unassembled WGS sequence"/>
</dbReference>
<reference evidence="5 6" key="1">
    <citation type="submission" date="2020-01" db="EMBL/GenBank/DDBJ databases">
        <title>Insect and environment-associated Actinomycetes.</title>
        <authorList>
            <person name="Currrie C."/>
            <person name="Chevrette M."/>
            <person name="Carlson C."/>
            <person name="Stubbendieck R."/>
            <person name="Wendt-Pienkowski E."/>
        </authorList>
    </citation>
    <scope>NUCLEOTIDE SEQUENCE [LARGE SCALE GENOMIC DNA]</scope>
    <source>
        <strain evidence="5 6">SID7739</strain>
    </source>
</reference>
<dbReference type="InterPro" id="IPR036188">
    <property type="entry name" value="FAD/NAD-bd_sf"/>
</dbReference>
<dbReference type="GO" id="GO:0004791">
    <property type="term" value="F:thioredoxin-disulfide reductase (NADPH) activity"/>
    <property type="evidence" value="ECO:0007669"/>
    <property type="project" value="UniProtKB-EC"/>
</dbReference>
<dbReference type="InterPro" id="IPR050097">
    <property type="entry name" value="Ferredoxin-NADP_redctase_2"/>
</dbReference>
<keyword evidence="1" id="KW-0285">Flavoprotein</keyword>
<dbReference type="InterPro" id="IPR018490">
    <property type="entry name" value="cNMP-bd_dom_sf"/>
</dbReference>
<organism evidence="5 6">
    <name type="scientific">Streptomyces rubrogriseus</name>
    <dbReference type="NCBI Taxonomy" id="194673"/>
    <lineage>
        <taxon>Bacteria</taxon>
        <taxon>Bacillati</taxon>
        <taxon>Actinomycetota</taxon>
        <taxon>Actinomycetes</taxon>
        <taxon>Kitasatosporales</taxon>
        <taxon>Streptomycetaceae</taxon>
        <taxon>Streptomyces</taxon>
        <taxon>Streptomyces violaceoruber group</taxon>
    </lineage>
</organism>
<dbReference type="CDD" id="cd00038">
    <property type="entry name" value="CAP_ED"/>
    <property type="match status" value="1"/>
</dbReference>
<dbReference type="PANTHER" id="PTHR48105">
    <property type="entry name" value="THIOREDOXIN REDUCTASE 1-RELATED-RELATED"/>
    <property type="match status" value="1"/>
</dbReference>
<dbReference type="SMART" id="SM00100">
    <property type="entry name" value="cNMP"/>
    <property type="match status" value="1"/>
</dbReference>
<dbReference type="Pfam" id="PF07992">
    <property type="entry name" value="Pyr_redox_2"/>
    <property type="match status" value="1"/>
</dbReference>
<dbReference type="PRINTS" id="PR00368">
    <property type="entry name" value="FADPNR"/>
</dbReference>
<evidence type="ECO:0000259" key="4">
    <source>
        <dbReference type="PROSITE" id="PS50042"/>
    </source>
</evidence>
<proteinExistence type="predicted"/>
<sequence length="561" mass="58912">MATSFPEIGDRSEDLGTVAASRLTAEQFTRALRYANPEEVAAGQVLFDIGDDSGDLVLCGTARLEALCPSEAPDCEDVFFSYGPGQFAGELGLLTGQRRGLTIRATTAGTIHRVDAQSLRLLMKQETELSDLFLRTFLARRRLLRLATEQTLRVVGNAESAAGMALRTFLARQGAPYSWVPEDSAEGKEIRSATGMAPGDLPIALVGRDVLPRVTPGSLSERLNLAYRRTGHGTSDLVVVGAGPAGLAAAVYGASEGLETVLLDAVATGGQAATSARIENYLGFPFGLSGADLAARAAVQALKFGAHIASPCPVVALETDRDTHVLTLIDGTRIRTRAVVIATGAAYRALPVDRWAELTGNGIYYAATDLEAQSVAGRPAVVVGGANSAGQAALHLARHATDVTLVLRGTDLGARMSSYLVDRIVSDPRITVRTSTEVTGLHGESRLDGISLTERGGGTHRVPCAGLFCFIGAEPATGWLTHVARDDKGFIPTDRALTPAMLGPSWENLGRAPLPYETSVPGVFAAGDVRTESMKRVAAATGDGASAVRSVHQYLALVTQP</sequence>
<name>A0A6G3T7U5_9ACTN</name>
<dbReference type="PROSITE" id="PS50042">
    <property type="entry name" value="CNMP_BINDING_3"/>
    <property type="match status" value="1"/>
</dbReference>
<comment type="catalytic activity">
    <reaction evidence="3">
        <text>[thioredoxin]-dithiol + NADP(+) = [thioredoxin]-disulfide + NADPH + H(+)</text>
        <dbReference type="Rhea" id="RHEA:20345"/>
        <dbReference type="Rhea" id="RHEA-COMP:10698"/>
        <dbReference type="Rhea" id="RHEA-COMP:10700"/>
        <dbReference type="ChEBI" id="CHEBI:15378"/>
        <dbReference type="ChEBI" id="CHEBI:29950"/>
        <dbReference type="ChEBI" id="CHEBI:50058"/>
        <dbReference type="ChEBI" id="CHEBI:57783"/>
        <dbReference type="ChEBI" id="CHEBI:58349"/>
        <dbReference type="EC" id="1.8.1.9"/>
    </reaction>
</comment>
<dbReference type="SUPFAM" id="SSF51206">
    <property type="entry name" value="cAMP-binding domain-like"/>
    <property type="match status" value="1"/>
</dbReference>
<dbReference type="InterPro" id="IPR014710">
    <property type="entry name" value="RmlC-like_jellyroll"/>
</dbReference>
<dbReference type="Pfam" id="PF00027">
    <property type="entry name" value="cNMP_binding"/>
    <property type="match status" value="1"/>
</dbReference>
<dbReference type="PRINTS" id="PR00469">
    <property type="entry name" value="PNDRDTASEII"/>
</dbReference>
<feature type="domain" description="Cyclic nucleotide-binding" evidence="4">
    <location>
        <begin position="19"/>
        <end position="140"/>
    </location>
</feature>
<comment type="caution">
    <text evidence="5">The sequence shown here is derived from an EMBL/GenBank/DDBJ whole genome shotgun (WGS) entry which is preliminary data.</text>
</comment>
<dbReference type="EMBL" id="JAAGMQ010000173">
    <property type="protein sequence ID" value="NEC32684.1"/>
    <property type="molecule type" value="Genomic_DNA"/>
</dbReference>
<accession>A0A6G3T7U5</accession>
<dbReference type="SUPFAM" id="SSF51905">
    <property type="entry name" value="FAD/NAD(P)-binding domain"/>
    <property type="match status" value="1"/>
</dbReference>
<dbReference type="InterPro" id="IPR000595">
    <property type="entry name" value="cNMP-bd_dom"/>
</dbReference>
<dbReference type="InterPro" id="IPR023753">
    <property type="entry name" value="FAD/NAD-binding_dom"/>
</dbReference>
<evidence type="ECO:0000313" key="5">
    <source>
        <dbReference type="EMBL" id="NEC32684.1"/>
    </source>
</evidence>
<evidence type="ECO:0000256" key="1">
    <source>
        <dbReference type="ARBA" id="ARBA00022630"/>
    </source>
</evidence>
<evidence type="ECO:0000256" key="3">
    <source>
        <dbReference type="ARBA" id="ARBA00048132"/>
    </source>
</evidence>
<gene>
    <name evidence="5" type="ORF">G3I66_05750</name>
</gene>
<dbReference type="AlphaFoldDB" id="A0A6G3T7U5"/>
<dbReference type="Gene3D" id="2.60.120.10">
    <property type="entry name" value="Jelly Rolls"/>
    <property type="match status" value="1"/>
</dbReference>